<dbReference type="Pfam" id="PF25539">
    <property type="entry name" value="Bestrophin_2"/>
    <property type="match status" value="1"/>
</dbReference>
<dbReference type="AlphaFoldDB" id="A0A812GSK7"/>
<feature type="transmembrane region" description="Helical" evidence="10">
    <location>
        <begin position="349"/>
        <end position="370"/>
    </location>
</feature>
<dbReference type="PROSITE" id="PS50222">
    <property type="entry name" value="EF_HAND_2"/>
    <property type="match status" value="2"/>
</dbReference>
<feature type="compositionally biased region" description="Acidic residues" evidence="9">
    <location>
        <begin position="632"/>
        <end position="648"/>
    </location>
</feature>
<dbReference type="PROSITE" id="PS00018">
    <property type="entry name" value="EF_HAND_1"/>
    <property type="match status" value="2"/>
</dbReference>
<dbReference type="Gene3D" id="1.10.238.10">
    <property type="entry name" value="EF-hand"/>
    <property type="match status" value="1"/>
</dbReference>
<evidence type="ECO:0000256" key="8">
    <source>
        <dbReference type="ARBA" id="ARBA00023136"/>
    </source>
</evidence>
<feature type="transmembrane region" description="Helical" evidence="10">
    <location>
        <begin position="164"/>
        <end position="185"/>
    </location>
</feature>
<keyword evidence="8 10" id="KW-0472">Membrane</keyword>
<evidence type="ECO:0000256" key="10">
    <source>
        <dbReference type="SAM" id="Phobius"/>
    </source>
</evidence>
<evidence type="ECO:0000256" key="3">
    <source>
        <dbReference type="ARBA" id="ARBA00022475"/>
    </source>
</evidence>
<feature type="domain" description="EF-hand" evidence="11">
    <location>
        <begin position="539"/>
        <end position="574"/>
    </location>
</feature>
<feature type="compositionally biased region" description="Basic and acidic residues" evidence="9">
    <location>
        <begin position="841"/>
        <end position="850"/>
    </location>
</feature>
<dbReference type="GO" id="GO:0005509">
    <property type="term" value="F:calcium ion binding"/>
    <property type="evidence" value="ECO:0007669"/>
    <property type="project" value="InterPro"/>
</dbReference>
<keyword evidence="13" id="KW-1185">Reference proteome</keyword>
<evidence type="ECO:0000256" key="5">
    <source>
        <dbReference type="ARBA" id="ARBA00022837"/>
    </source>
</evidence>
<dbReference type="PANTHER" id="PTHR33281:SF19">
    <property type="entry name" value="VOLTAGE-DEPENDENT ANION CHANNEL-FORMING PROTEIN YNEE"/>
    <property type="match status" value="1"/>
</dbReference>
<dbReference type="PANTHER" id="PTHR33281">
    <property type="entry name" value="UPF0187 PROTEIN YNEE"/>
    <property type="match status" value="1"/>
</dbReference>
<proteinExistence type="predicted"/>
<evidence type="ECO:0000256" key="1">
    <source>
        <dbReference type="ARBA" id="ARBA00004651"/>
    </source>
</evidence>
<evidence type="ECO:0000256" key="7">
    <source>
        <dbReference type="ARBA" id="ARBA00023065"/>
    </source>
</evidence>
<feature type="region of interest" description="Disordered" evidence="9">
    <location>
        <begin position="626"/>
        <end position="660"/>
    </location>
</feature>
<sequence length="1029" mass="115225">MAMSCMQPLSSHSRVVPLPPCARCGRCEVHRVWSGTSGSDGHVVAAATATLASAVAVERCRSPLRRNNVQIRGGLRAERRSSQPKGASRARRSQEYLACLYAHLQKLSRAELQFRGIHTDWVANLRGLWSSNLLRRILSPVLCTTGVAIMVCLAHGYLIPKGKFWHASTTGHALLVSALGLLLVFRTNTAYSRFWEGRQIWQRILDLGRDVSRYAILFRTEMGPKTSAHVCRLVQAFPYCMIEHLRGKKDRVMRSKLERLIGAKGELASNVQHDYTLPMCSNRPLFIVNQLAHAVRSVPNGEGPQAMYTNRERSQLMQNLEKLSSTIGACERLVQTPVPLSYVRHTSRFLSLFMLTLPFALVDVLGPYTVPVTCFASWALFGIFEIGLVIEDPFQGVLKVDVIADTLQVGNGKRRDNLADCLQTACRSGGEQKKVGRDILLREVDIEESIRSLGAQDLLEAGALGVKAPKKTRESSRPLCRVWNVLMGCATCFYLHSGKELFFAVFFIDARSVLRASKDQEQLGKHKARDVAQHPWSRVKDKVLLQIFQSYDVNGDKAIDKAEMEKVLADTAPHLEIDIERIEAIFDEADVDHDGLLTQAEWVEWAETCFQKAEIANLVLRMPSSPLLPADTQDDTWDEKDEEDEAEHEPETPADLTAEVEPAVRWEPKLEPRSPNPALAEFLRKSEPKRRVGVNASWKCGTSECFLYLRLLEILEAWHQFTPRPGHLFKYLEANRRADRRFTAPAVKEADGILPAAILGLLSLCAKCFKKFPVAFLCICIVAADAFGNPRPRRSVLFCPLHLRRLPHLLSAAECIMLGWLLCWGLGHVLICKVERRKDEDSDKGMERRSTPPAPMQPAIPKAPAAERPRTTSEGSDKEFMKTLADKRRAEKKEEEEERSRQQFARAQEHGTGLFCKSAHGCRFSWQELCLGLAYSSYQASRIVELCSMASKQKLNPRASQVVSERVPNQGLEQLSKYKPGADVGMSGISRAARRCAKAPRYEQECGDVWSILFEPLGGSSWVSPAVVS</sequence>
<feature type="transmembrane region" description="Helical" evidence="10">
    <location>
        <begin position="137"/>
        <end position="158"/>
    </location>
</feature>
<evidence type="ECO:0000256" key="6">
    <source>
        <dbReference type="ARBA" id="ARBA00022989"/>
    </source>
</evidence>
<evidence type="ECO:0000313" key="13">
    <source>
        <dbReference type="Proteomes" id="UP000604046"/>
    </source>
</evidence>
<dbReference type="InterPro" id="IPR002048">
    <property type="entry name" value="EF_hand_dom"/>
</dbReference>
<dbReference type="InterPro" id="IPR018247">
    <property type="entry name" value="EF_Hand_1_Ca_BS"/>
</dbReference>
<dbReference type="EMBL" id="CAJNDS010000034">
    <property type="protein sequence ID" value="CAE6927173.1"/>
    <property type="molecule type" value="Genomic_DNA"/>
</dbReference>
<dbReference type="InterPro" id="IPR011992">
    <property type="entry name" value="EF-hand-dom_pair"/>
</dbReference>
<gene>
    <name evidence="12" type="ORF">SNAT2548_LOCUS701</name>
</gene>
<keyword evidence="6 10" id="KW-1133">Transmembrane helix</keyword>
<dbReference type="GO" id="GO:0005886">
    <property type="term" value="C:plasma membrane"/>
    <property type="evidence" value="ECO:0007669"/>
    <property type="project" value="UniProtKB-SubCell"/>
</dbReference>
<evidence type="ECO:0000259" key="11">
    <source>
        <dbReference type="PROSITE" id="PS50222"/>
    </source>
</evidence>
<keyword evidence="3" id="KW-1003">Cell membrane</keyword>
<organism evidence="12 13">
    <name type="scientific">Symbiodinium natans</name>
    <dbReference type="NCBI Taxonomy" id="878477"/>
    <lineage>
        <taxon>Eukaryota</taxon>
        <taxon>Sar</taxon>
        <taxon>Alveolata</taxon>
        <taxon>Dinophyceae</taxon>
        <taxon>Suessiales</taxon>
        <taxon>Symbiodiniaceae</taxon>
        <taxon>Symbiodinium</taxon>
    </lineage>
</organism>
<evidence type="ECO:0000256" key="4">
    <source>
        <dbReference type="ARBA" id="ARBA00022692"/>
    </source>
</evidence>
<protein>
    <recommendedName>
        <fullName evidence="11">EF-hand domain-containing protein</fullName>
    </recommendedName>
</protein>
<name>A0A812GSK7_9DINO</name>
<keyword evidence="7" id="KW-0406">Ion transport</keyword>
<keyword evidence="2" id="KW-0813">Transport</keyword>
<accession>A0A812GSK7</accession>
<dbReference type="InterPro" id="IPR044669">
    <property type="entry name" value="YneE/VCCN1/2-like"/>
</dbReference>
<dbReference type="OrthoDB" id="1368at2759"/>
<feature type="domain" description="EF-hand" evidence="11">
    <location>
        <begin position="577"/>
        <end position="612"/>
    </location>
</feature>
<dbReference type="SUPFAM" id="SSF47473">
    <property type="entry name" value="EF-hand"/>
    <property type="match status" value="1"/>
</dbReference>
<dbReference type="Pfam" id="PF13499">
    <property type="entry name" value="EF-hand_7"/>
    <property type="match status" value="1"/>
</dbReference>
<comment type="caution">
    <text evidence="12">The sequence shown here is derived from an EMBL/GenBank/DDBJ whole genome shotgun (WGS) entry which is preliminary data.</text>
</comment>
<feature type="region of interest" description="Disordered" evidence="9">
    <location>
        <begin position="841"/>
        <end position="906"/>
    </location>
</feature>
<evidence type="ECO:0000313" key="12">
    <source>
        <dbReference type="EMBL" id="CAE6927173.1"/>
    </source>
</evidence>
<dbReference type="Proteomes" id="UP000604046">
    <property type="component" value="Unassembled WGS sequence"/>
</dbReference>
<feature type="compositionally biased region" description="Basic and acidic residues" evidence="9">
    <location>
        <begin position="865"/>
        <end position="901"/>
    </location>
</feature>
<evidence type="ECO:0000256" key="2">
    <source>
        <dbReference type="ARBA" id="ARBA00022448"/>
    </source>
</evidence>
<keyword evidence="5" id="KW-0106">Calcium</keyword>
<keyword evidence="4 10" id="KW-0812">Transmembrane</keyword>
<reference evidence="12" key="1">
    <citation type="submission" date="2021-02" db="EMBL/GenBank/DDBJ databases">
        <authorList>
            <person name="Dougan E. K."/>
            <person name="Rhodes N."/>
            <person name="Thang M."/>
            <person name="Chan C."/>
        </authorList>
    </citation>
    <scope>NUCLEOTIDE SEQUENCE</scope>
</reference>
<dbReference type="GO" id="GO:0005254">
    <property type="term" value="F:chloride channel activity"/>
    <property type="evidence" value="ECO:0007669"/>
    <property type="project" value="InterPro"/>
</dbReference>
<dbReference type="SMART" id="SM00054">
    <property type="entry name" value="EFh"/>
    <property type="match status" value="2"/>
</dbReference>
<evidence type="ECO:0000256" key="9">
    <source>
        <dbReference type="SAM" id="MobiDB-lite"/>
    </source>
</evidence>
<feature type="region of interest" description="Disordered" evidence="9">
    <location>
        <begin position="71"/>
        <end position="90"/>
    </location>
</feature>
<comment type="subcellular location">
    <subcellularLocation>
        <location evidence="1">Cell membrane</location>
        <topology evidence="1">Multi-pass membrane protein</topology>
    </subcellularLocation>
</comment>
<dbReference type="CDD" id="cd00051">
    <property type="entry name" value="EFh"/>
    <property type="match status" value="1"/>
</dbReference>